<reference evidence="3 4" key="1">
    <citation type="submission" date="2022-04" db="EMBL/GenBank/DDBJ databases">
        <title>Genome sequence of soybean root-associated Caulobacter segnis RL271.</title>
        <authorList>
            <person name="Longley R."/>
            <person name="Bonito G."/>
            <person name="Trigodet F."/>
            <person name="Crosson S."/>
            <person name="Fiebig A."/>
        </authorList>
    </citation>
    <scope>NUCLEOTIDE SEQUENCE [LARGE SCALE GENOMIC DNA]</scope>
    <source>
        <strain evidence="3 4">RL271</strain>
    </source>
</reference>
<organism evidence="3 4">
    <name type="scientific">Caulobacter segnis</name>
    <dbReference type="NCBI Taxonomy" id="88688"/>
    <lineage>
        <taxon>Bacteria</taxon>
        <taxon>Pseudomonadati</taxon>
        <taxon>Pseudomonadota</taxon>
        <taxon>Alphaproteobacteria</taxon>
        <taxon>Caulobacterales</taxon>
        <taxon>Caulobacteraceae</taxon>
        <taxon>Caulobacter</taxon>
    </lineage>
</organism>
<feature type="signal peptide" evidence="2">
    <location>
        <begin position="1"/>
        <end position="19"/>
    </location>
</feature>
<feature type="region of interest" description="Disordered" evidence="1">
    <location>
        <begin position="128"/>
        <end position="160"/>
    </location>
</feature>
<evidence type="ECO:0008006" key="5">
    <source>
        <dbReference type="Google" id="ProtNLM"/>
    </source>
</evidence>
<dbReference type="Proteomes" id="UP001057520">
    <property type="component" value="Chromosome"/>
</dbReference>
<accession>A0ABY4ZYK4</accession>
<keyword evidence="4" id="KW-1185">Reference proteome</keyword>
<feature type="chain" id="PRO_5045582800" description="Lipoprotein" evidence="2">
    <location>
        <begin position="20"/>
        <end position="160"/>
    </location>
</feature>
<evidence type="ECO:0000256" key="2">
    <source>
        <dbReference type="SAM" id="SignalP"/>
    </source>
</evidence>
<dbReference type="EMBL" id="CP096040">
    <property type="protein sequence ID" value="USQ97633.1"/>
    <property type="molecule type" value="Genomic_DNA"/>
</dbReference>
<evidence type="ECO:0000256" key="1">
    <source>
        <dbReference type="SAM" id="MobiDB-lite"/>
    </source>
</evidence>
<proteinExistence type="predicted"/>
<gene>
    <name evidence="3" type="ORF">MZV50_08910</name>
</gene>
<dbReference type="PROSITE" id="PS51257">
    <property type="entry name" value="PROKAR_LIPOPROTEIN"/>
    <property type="match status" value="1"/>
</dbReference>
<protein>
    <recommendedName>
        <fullName evidence="5">Lipoprotein</fullName>
    </recommendedName>
</protein>
<evidence type="ECO:0000313" key="4">
    <source>
        <dbReference type="Proteomes" id="UP001057520"/>
    </source>
</evidence>
<keyword evidence="2" id="KW-0732">Signal</keyword>
<name>A0ABY4ZYK4_9CAUL</name>
<sequence length="160" mass="17482">MRASVMAVTAAGLMLTGCADLPSAPWSKSAAMPTRPSCPAMTNEAWAPIVDRAIHKTFDRDLQKRFGDTAVHKRIAWGKDDKGNTVIAAQRIGPAKYAMPALDQGGEVEVVFQPCTGKLLKTRKLANLEKTPRLMSEDSAPAPEKPSPPRKRGFKWPWKS</sequence>
<evidence type="ECO:0000313" key="3">
    <source>
        <dbReference type="EMBL" id="USQ97633.1"/>
    </source>
</evidence>